<dbReference type="InterPro" id="IPR036188">
    <property type="entry name" value="FAD/NAD-bd_sf"/>
</dbReference>
<keyword evidence="2" id="KW-0274">FAD</keyword>
<dbReference type="GO" id="GO:0004499">
    <property type="term" value="F:N,N-dimethylaniline monooxygenase activity"/>
    <property type="evidence" value="ECO:0007669"/>
    <property type="project" value="InterPro"/>
</dbReference>
<dbReference type="EMBL" id="CP009048">
    <property type="protein sequence ID" value="AIL62265.1"/>
    <property type="molecule type" value="Genomic_DNA"/>
</dbReference>
<dbReference type="GO" id="GO:0050661">
    <property type="term" value="F:NADP binding"/>
    <property type="evidence" value="ECO:0007669"/>
    <property type="project" value="InterPro"/>
</dbReference>
<dbReference type="PANTHER" id="PTHR42877">
    <property type="entry name" value="L-ORNITHINE N(5)-MONOOXYGENASE-RELATED"/>
    <property type="match status" value="1"/>
</dbReference>
<accession>A0A077FCB3</accession>
<keyword evidence="3" id="KW-0560">Oxidoreductase</keyword>
<dbReference type="Proteomes" id="UP000028931">
    <property type="component" value="Chromosome"/>
</dbReference>
<name>A0A077FCB3_9PSED</name>
<dbReference type="Gene3D" id="3.50.50.60">
    <property type="entry name" value="FAD/NAD(P)-binding domain"/>
    <property type="match status" value="2"/>
</dbReference>
<dbReference type="Pfam" id="PF00743">
    <property type="entry name" value="FMO-like"/>
    <property type="match status" value="1"/>
</dbReference>
<gene>
    <name evidence="4" type="ORF">PSAKL28_30880</name>
</gene>
<sequence length="640" mass="71788">MRTYNTTLASLECDDETLRAHLQGADIPTLLLTVAHLTGDLNVLKPAWKPVVAMGVAHSGMTPEVEAEVREDCLQKLLAFRDSGLPVPARPSSEQLHALGTWLMGPVIEPYLPLVAEELVTAEEDPRAPRWHKDHVAAGREFKVVIIGAGESGMIAALRFKQAGVPFVVYEKGTDVGGTWRENTYPGCRIDINSFFYSFSFARSTWDDCFAPGPQVFSYMQAVARDKGLYDHIQFNTEVTDAHWDEDRQRWQLLCRDSAGQTRVDSNVVVFAVGQLNRPMIPAIPGKETFQGPAFHSAQWDHNVDWSGKRVAVIGTGASAAQFIPQLAKTAADLKVFARTTNWLLPTPDLHEKISDSCKWLLANLPNYSLWYRATKVMPQSVGFLEDVVVDVDYPPTEVAVSARNDQLRRDICAWMEPQFADRPDLRNVLIPDSPVGSKRIIRDNGTWISTLKRDNVSMIRQPIEAIRPTGICCIDGTVHEFDLIVYGTGFHASKFLMPINITGRDGLALREVWKDDDARAYMGMTVPGFPNMFCMYGPNTGLVVYSTIIQFSEFTATYIVDAVRLLLEGGHQSMEIKAQVFESYNQRVDQANGLRAWGFSRVNSWYKNSKGRVTQNFPFNAVEFWHRTHEVQATDYCLS</sequence>
<dbReference type="SUPFAM" id="SSF51905">
    <property type="entry name" value="FAD/NAD(P)-binding domain"/>
    <property type="match status" value="2"/>
</dbReference>
<dbReference type="InterPro" id="IPR051209">
    <property type="entry name" value="FAD-bind_Monooxygenase_sf"/>
</dbReference>
<organism evidence="4 5">
    <name type="scientific">Pseudomonas alkylphenolica</name>
    <dbReference type="NCBI Taxonomy" id="237609"/>
    <lineage>
        <taxon>Bacteria</taxon>
        <taxon>Pseudomonadati</taxon>
        <taxon>Pseudomonadota</taxon>
        <taxon>Gammaproteobacteria</taxon>
        <taxon>Pseudomonadales</taxon>
        <taxon>Pseudomonadaceae</taxon>
        <taxon>Pseudomonas</taxon>
    </lineage>
</organism>
<dbReference type="AlphaFoldDB" id="A0A077FCB3"/>
<dbReference type="HOGENOM" id="CLU_006937_7_1_6"/>
<evidence type="ECO:0000256" key="1">
    <source>
        <dbReference type="ARBA" id="ARBA00022630"/>
    </source>
</evidence>
<evidence type="ECO:0000256" key="2">
    <source>
        <dbReference type="ARBA" id="ARBA00022827"/>
    </source>
</evidence>
<dbReference type="PRINTS" id="PR00411">
    <property type="entry name" value="PNDRDTASEI"/>
</dbReference>
<protein>
    <submittedName>
        <fullName evidence="4">4-hydroxyacetophenone monooxygenase</fullName>
    </submittedName>
</protein>
<keyword evidence="4" id="KW-0503">Monooxygenase</keyword>
<dbReference type="RefSeq" id="WP_038612138.1">
    <property type="nucleotide sequence ID" value="NZ_CP009048.1"/>
</dbReference>
<dbReference type="InterPro" id="IPR020946">
    <property type="entry name" value="Flavin_mOase-like"/>
</dbReference>
<proteinExistence type="predicted"/>
<evidence type="ECO:0000313" key="4">
    <source>
        <dbReference type="EMBL" id="AIL62265.1"/>
    </source>
</evidence>
<reference evidence="4 5" key="1">
    <citation type="submission" date="2014-07" db="EMBL/GenBank/DDBJ databases">
        <authorList>
            <person name="Lee K."/>
            <person name="Lim J.Y."/>
            <person name="Hwang I."/>
        </authorList>
    </citation>
    <scope>NUCLEOTIDE SEQUENCE [LARGE SCALE GENOMIC DNA]</scope>
    <source>
        <strain evidence="4 5">KL28</strain>
    </source>
</reference>
<keyword evidence="1" id="KW-0285">Flavoprotein</keyword>
<dbReference type="PANTHER" id="PTHR42877:SF4">
    <property type="entry name" value="FAD_NAD(P)-BINDING DOMAIN-CONTAINING PROTEIN-RELATED"/>
    <property type="match status" value="1"/>
</dbReference>
<evidence type="ECO:0000313" key="5">
    <source>
        <dbReference type="Proteomes" id="UP000028931"/>
    </source>
</evidence>
<dbReference type="KEGG" id="palk:PSAKL28_30880"/>
<dbReference type="eggNOG" id="COG2072">
    <property type="taxonomic scope" value="Bacteria"/>
</dbReference>
<dbReference type="GO" id="GO:0050660">
    <property type="term" value="F:flavin adenine dinucleotide binding"/>
    <property type="evidence" value="ECO:0007669"/>
    <property type="project" value="InterPro"/>
</dbReference>
<dbReference type="OrthoDB" id="312624at2"/>
<evidence type="ECO:0000256" key="3">
    <source>
        <dbReference type="ARBA" id="ARBA00023002"/>
    </source>
</evidence>
<dbReference type="PRINTS" id="PR00368">
    <property type="entry name" value="FADPNR"/>
</dbReference>